<protein>
    <submittedName>
        <fullName evidence="1">Uncharacterized protein</fullName>
    </submittedName>
</protein>
<proteinExistence type="predicted"/>
<reference evidence="1" key="1">
    <citation type="journal article" date="2019" name="Sci. Rep.">
        <title>Draft genome of Tanacetum cinerariifolium, the natural source of mosquito coil.</title>
        <authorList>
            <person name="Yamashiro T."/>
            <person name="Shiraishi A."/>
            <person name="Satake H."/>
            <person name="Nakayama K."/>
        </authorList>
    </citation>
    <scope>NUCLEOTIDE SEQUENCE</scope>
</reference>
<comment type="caution">
    <text evidence="1">The sequence shown here is derived from an EMBL/GenBank/DDBJ whole genome shotgun (WGS) entry which is preliminary data.</text>
</comment>
<organism evidence="1">
    <name type="scientific">Tanacetum cinerariifolium</name>
    <name type="common">Dalmatian daisy</name>
    <name type="synonym">Chrysanthemum cinerariifolium</name>
    <dbReference type="NCBI Taxonomy" id="118510"/>
    <lineage>
        <taxon>Eukaryota</taxon>
        <taxon>Viridiplantae</taxon>
        <taxon>Streptophyta</taxon>
        <taxon>Embryophyta</taxon>
        <taxon>Tracheophyta</taxon>
        <taxon>Spermatophyta</taxon>
        <taxon>Magnoliopsida</taxon>
        <taxon>eudicotyledons</taxon>
        <taxon>Gunneridae</taxon>
        <taxon>Pentapetalae</taxon>
        <taxon>asterids</taxon>
        <taxon>campanulids</taxon>
        <taxon>Asterales</taxon>
        <taxon>Asteraceae</taxon>
        <taxon>Asteroideae</taxon>
        <taxon>Anthemideae</taxon>
        <taxon>Anthemidinae</taxon>
        <taxon>Tanacetum</taxon>
    </lineage>
</organism>
<dbReference type="AlphaFoldDB" id="A0A6L2MIZ5"/>
<evidence type="ECO:0000313" key="1">
    <source>
        <dbReference type="EMBL" id="GEU72464.1"/>
    </source>
</evidence>
<name>A0A6L2MIZ5_TANCI</name>
<gene>
    <name evidence="1" type="ORF">Tci_044442</name>
</gene>
<accession>A0A6L2MIZ5</accession>
<dbReference type="EMBL" id="BKCJ010006497">
    <property type="protein sequence ID" value="GEU72464.1"/>
    <property type="molecule type" value="Genomic_DNA"/>
</dbReference>
<sequence length="173" mass="20788">MDDPSITMEDYIMFEEGKAQKYRKVFNWETVKYGKIWYDEDFYDLRSVETEFPTIVFNDNFTLDETISCEPTTSLKIFENEFPAIVYNNALTSKLDFLTKPAVRLQHIDEFNLKEKTSLFECDENEKTVLYFDDRFPLKVIYPDDLKSDKDNDDDEINIKPYSRDMFVYHYLM</sequence>